<dbReference type="InterPro" id="IPR057670">
    <property type="entry name" value="SH3_retrovirus"/>
</dbReference>
<dbReference type="PROSITE" id="PS50158">
    <property type="entry name" value="ZF_CCHC"/>
    <property type="match status" value="1"/>
</dbReference>
<feature type="compositionally biased region" description="Polar residues" evidence="2">
    <location>
        <begin position="79"/>
        <end position="91"/>
    </location>
</feature>
<dbReference type="PANTHER" id="PTHR11439:SF467">
    <property type="entry name" value="INTEGRASE CATALYTIC DOMAIN-CONTAINING PROTEIN"/>
    <property type="match status" value="1"/>
</dbReference>
<dbReference type="Pfam" id="PF07727">
    <property type="entry name" value="RVT_2"/>
    <property type="match status" value="1"/>
</dbReference>
<dbReference type="OrthoDB" id="3799035at2759"/>
<dbReference type="InterPro" id="IPR013103">
    <property type="entry name" value="RVT_2"/>
</dbReference>
<dbReference type="GO" id="GO:0008270">
    <property type="term" value="F:zinc ion binding"/>
    <property type="evidence" value="ECO:0007669"/>
    <property type="project" value="UniProtKB-KW"/>
</dbReference>
<evidence type="ECO:0000313" key="5">
    <source>
        <dbReference type="EMBL" id="GMF32442.1"/>
    </source>
</evidence>
<dbReference type="Proteomes" id="UP001165121">
    <property type="component" value="Unassembled WGS sequence"/>
</dbReference>
<dbReference type="EMBL" id="BSXT01000687">
    <property type="protein sequence ID" value="GMF32442.1"/>
    <property type="molecule type" value="Genomic_DNA"/>
</dbReference>
<dbReference type="Gene3D" id="3.30.420.10">
    <property type="entry name" value="Ribonuclease H-like superfamily/Ribonuclease H"/>
    <property type="match status" value="1"/>
</dbReference>
<organism evidence="5 6">
    <name type="scientific">Phytophthora fragariaefolia</name>
    <dbReference type="NCBI Taxonomy" id="1490495"/>
    <lineage>
        <taxon>Eukaryota</taxon>
        <taxon>Sar</taxon>
        <taxon>Stramenopiles</taxon>
        <taxon>Oomycota</taxon>
        <taxon>Peronosporomycetes</taxon>
        <taxon>Peronosporales</taxon>
        <taxon>Peronosporaceae</taxon>
        <taxon>Phytophthora</taxon>
    </lineage>
</organism>
<dbReference type="InterPro" id="IPR036397">
    <property type="entry name" value="RNaseH_sf"/>
</dbReference>
<feature type="domain" description="Integrase catalytic" evidence="4">
    <location>
        <begin position="399"/>
        <end position="491"/>
    </location>
</feature>
<dbReference type="PROSITE" id="PS50994">
    <property type="entry name" value="INTEGRASE"/>
    <property type="match status" value="1"/>
</dbReference>
<dbReference type="AlphaFoldDB" id="A0A9W7CJN3"/>
<dbReference type="GO" id="GO:0015074">
    <property type="term" value="P:DNA integration"/>
    <property type="evidence" value="ECO:0007669"/>
    <property type="project" value="InterPro"/>
</dbReference>
<dbReference type="GO" id="GO:0003676">
    <property type="term" value="F:nucleic acid binding"/>
    <property type="evidence" value="ECO:0007669"/>
    <property type="project" value="InterPro"/>
</dbReference>
<evidence type="ECO:0000259" key="4">
    <source>
        <dbReference type="PROSITE" id="PS50994"/>
    </source>
</evidence>
<evidence type="ECO:0000256" key="2">
    <source>
        <dbReference type="SAM" id="MobiDB-lite"/>
    </source>
</evidence>
<feature type="domain" description="CCHC-type" evidence="3">
    <location>
        <begin position="120"/>
        <end position="133"/>
    </location>
</feature>
<dbReference type="InterPro" id="IPR001878">
    <property type="entry name" value="Znf_CCHC"/>
</dbReference>
<dbReference type="Gene3D" id="4.10.60.10">
    <property type="entry name" value="Zinc finger, CCHC-type"/>
    <property type="match status" value="1"/>
</dbReference>
<evidence type="ECO:0000256" key="1">
    <source>
        <dbReference type="PROSITE-ProRule" id="PRU00047"/>
    </source>
</evidence>
<keyword evidence="1" id="KW-0479">Metal-binding</keyword>
<dbReference type="SUPFAM" id="SSF57756">
    <property type="entry name" value="Retrovirus zinc finger-like domains"/>
    <property type="match status" value="1"/>
</dbReference>
<accession>A0A9W7CJN3</accession>
<dbReference type="InterPro" id="IPR012337">
    <property type="entry name" value="RNaseH-like_sf"/>
</dbReference>
<protein>
    <submittedName>
        <fullName evidence="5">Unnamed protein product</fullName>
    </submittedName>
</protein>
<comment type="caution">
    <text evidence="5">The sequence shown here is derived from an EMBL/GenBank/DDBJ whole genome shotgun (WGS) entry which is preliminary data.</text>
</comment>
<evidence type="ECO:0000313" key="6">
    <source>
        <dbReference type="Proteomes" id="UP001165121"/>
    </source>
</evidence>
<feature type="compositionally biased region" description="Polar residues" evidence="2">
    <location>
        <begin position="53"/>
        <end position="67"/>
    </location>
</feature>
<keyword evidence="1" id="KW-0863">Zinc-finger</keyword>
<keyword evidence="6" id="KW-1185">Reference proteome</keyword>
<proteinExistence type="predicted"/>
<feature type="compositionally biased region" description="Gly residues" evidence="2">
    <location>
        <begin position="92"/>
        <end position="111"/>
    </location>
</feature>
<sequence>MADYLRTMTQLRQQLRNVGSEHAISDDEMARLLLMGVAVTHRELVEQFDLPTRQGNPPTLQQVTNSLRSRDERDKMVNGSPNSGVVMSMNSGGDGRGAGGGRGGRGSGGRGGGRKWLPTCYHCKKKGHLKRDCYHYKNKQAKVKAESKNTEVKPAESKEKKKSKVIEHMEFLHNGDNDSSDSEDDDLVGMVQSARISRNASAWVLDTGTTTHVCTSRDSFVSQKQSEARFKVWDGQLKLSNVEYSPNGSVNLISLGVMEDNGWEVSSSPKGVLPRKLFLEHSQTHERLEFIKRGKHYWLKPLEMIDELGAEMAMMTVNTDVNELMRWHEHLGHLHVAAINHMADNGTVAGIKNSCCVVQTTFSCLRCMSAKHRRMSYKTSAAEKRTSVNYEPLTSDTCDMDKYLHGLRVETLLRVSRYSFILTHPYTPEKNALVEKMNGVLMNKMRTAMYAADLPNWLWPEVLQYIVGIDNMSPTRAQKGMTPSEKLLGTVPSVAKIRVCGSVGFVFVEKRKDALSPKAGPALLLGFASSTTGYRLLHLRTGQIIEARDVKFREDITVSRKYISALLMGNEGDKIPFVPLPVEYVATERVRTEAEALVTGSMPMDHVAVQNADADGAPGSVGESLSSGSESDYDAAETLRAGPAARLTGGTLGTTSAGSTACNASATTLVTRLDGYQLMLETQFLETPETVEEALRSPQREEWQAALEAEYESLLKNETWKLVERPKPPDGTRVNVLTTKWVLRIKRDENGKILRYKAKLLLCLEARHIDVETAFLNNLLRGVVIYMEQPAYFDDGTGRVCLLLKGIYGLKQAARIWYQTLHAHLEAIGFRRCAFDVGLYVRYTDGRLVLVTVYVNDMMVIGNPCDIDTVIEELRQKFEMKDLGCVKHLLSMEIHYEPEVMLCLSQSAYIDRRLVGFGMSNASSVRSPQIHNEKMLPLEKDKSKVNDPALPYRQLVGKPQYLVSCTRPDIANAVRCLGRHAGSYTKENFSCAKRVLQYLAGTRTYGLVNRQSGAVQDGKLLLCAYSDADHANCPDTSRSISGHVLKLNNWSFGFKSKKQDTVTDGTCKSELVAASTDNDIQTRRNLLAFPI</sequence>
<dbReference type="PANTHER" id="PTHR11439">
    <property type="entry name" value="GAG-POL-RELATED RETROTRANSPOSON"/>
    <property type="match status" value="1"/>
</dbReference>
<evidence type="ECO:0000259" key="3">
    <source>
        <dbReference type="PROSITE" id="PS50158"/>
    </source>
</evidence>
<dbReference type="InterPro" id="IPR036875">
    <property type="entry name" value="Znf_CCHC_sf"/>
</dbReference>
<reference evidence="5" key="1">
    <citation type="submission" date="2023-04" db="EMBL/GenBank/DDBJ databases">
        <title>Phytophthora fragariaefolia NBRC 109709.</title>
        <authorList>
            <person name="Ichikawa N."/>
            <person name="Sato H."/>
            <person name="Tonouchi N."/>
        </authorList>
    </citation>
    <scope>NUCLEOTIDE SEQUENCE</scope>
    <source>
        <strain evidence="5">NBRC 109709</strain>
    </source>
</reference>
<dbReference type="SUPFAM" id="SSF53098">
    <property type="entry name" value="Ribonuclease H-like"/>
    <property type="match status" value="1"/>
</dbReference>
<name>A0A9W7CJN3_9STRA</name>
<gene>
    <name evidence="5" type="ORF">Pfra01_000772900</name>
</gene>
<feature type="region of interest" description="Disordered" evidence="2">
    <location>
        <begin position="51"/>
        <end position="112"/>
    </location>
</feature>
<dbReference type="InterPro" id="IPR001584">
    <property type="entry name" value="Integrase_cat-core"/>
</dbReference>
<dbReference type="Pfam" id="PF25597">
    <property type="entry name" value="SH3_retrovirus"/>
    <property type="match status" value="1"/>
</dbReference>
<keyword evidence="1" id="KW-0862">Zinc</keyword>